<comment type="similarity">
    <text evidence="1 3">Belongs to the short-chain dehydrogenases/reductases (SDR) family.</text>
</comment>
<dbReference type="InterPro" id="IPR020904">
    <property type="entry name" value="Sc_DH/Rdtase_CS"/>
</dbReference>
<evidence type="ECO:0000256" key="3">
    <source>
        <dbReference type="RuleBase" id="RU000363"/>
    </source>
</evidence>
<dbReference type="Pfam" id="PF00106">
    <property type="entry name" value="adh_short"/>
    <property type="match status" value="1"/>
</dbReference>
<evidence type="ECO:0000313" key="5">
    <source>
        <dbReference type="EMBL" id="RZU62227.1"/>
    </source>
</evidence>
<organism evidence="5 6">
    <name type="scientific">Zhihengliuella halotolerans</name>
    <dbReference type="NCBI Taxonomy" id="370736"/>
    <lineage>
        <taxon>Bacteria</taxon>
        <taxon>Bacillati</taxon>
        <taxon>Actinomycetota</taxon>
        <taxon>Actinomycetes</taxon>
        <taxon>Micrococcales</taxon>
        <taxon>Micrococcaceae</taxon>
        <taxon>Zhihengliuella</taxon>
    </lineage>
</organism>
<comment type="caution">
    <text evidence="5">The sequence shown here is derived from an EMBL/GenBank/DDBJ whole genome shotgun (WGS) entry which is preliminary data.</text>
</comment>
<dbReference type="RefSeq" id="WP_130450819.1">
    <property type="nucleotide sequence ID" value="NZ_SHLA01000001.1"/>
</dbReference>
<dbReference type="InterPro" id="IPR057326">
    <property type="entry name" value="KR_dom"/>
</dbReference>
<dbReference type="SMART" id="SM00822">
    <property type="entry name" value="PKS_KR"/>
    <property type="match status" value="1"/>
</dbReference>
<keyword evidence="2" id="KW-0560">Oxidoreductase</keyword>
<name>A0A4Q8ADC1_9MICC</name>
<dbReference type="PANTHER" id="PTHR44196:SF1">
    <property type="entry name" value="DEHYDROGENASE_REDUCTASE SDR FAMILY MEMBER 7B"/>
    <property type="match status" value="1"/>
</dbReference>
<dbReference type="GO" id="GO:0016020">
    <property type="term" value="C:membrane"/>
    <property type="evidence" value="ECO:0007669"/>
    <property type="project" value="TreeGrafter"/>
</dbReference>
<sequence length="278" mass="29384">MEIIQNVFVVTGGGNGIGREVVLQLLGRNSRVAAVDLDAGALAETARLANAGELLSTHAIDITDREAVGALPAAVKEAHGKVDGLINVAGIIHEFTPLSELGCEVIERVMNVNFWGTVNTSQAFLPELESRPYAAIVNVSSMGALVPFPGQSAYGASKAAVKLFTEGLRAEHQGTKLAVTVVFPGAISTNITANSGVEMRPAAVKPVTAVKKGKKPKKHKEPTLTSPEDAAAEIVRAVETGKPRVLIGKDAVMMDRLSRRLPAKVVTMVAKKMARYFE</sequence>
<protein>
    <submittedName>
        <fullName evidence="5">Short-subunit dehydrogenase</fullName>
    </submittedName>
</protein>
<keyword evidence="6" id="KW-1185">Reference proteome</keyword>
<dbReference type="PRINTS" id="PR00080">
    <property type="entry name" value="SDRFAMILY"/>
</dbReference>
<dbReference type="SUPFAM" id="SSF51735">
    <property type="entry name" value="NAD(P)-binding Rossmann-fold domains"/>
    <property type="match status" value="1"/>
</dbReference>
<dbReference type="CDD" id="cd05233">
    <property type="entry name" value="SDR_c"/>
    <property type="match status" value="1"/>
</dbReference>
<dbReference type="AlphaFoldDB" id="A0A4Q8ADC1"/>
<dbReference type="InterPro" id="IPR002347">
    <property type="entry name" value="SDR_fam"/>
</dbReference>
<gene>
    <name evidence="5" type="ORF">EV380_1818</name>
</gene>
<dbReference type="GO" id="GO:0016491">
    <property type="term" value="F:oxidoreductase activity"/>
    <property type="evidence" value="ECO:0007669"/>
    <property type="project" value="UniProtKB-KW"/>
</dbReference>
<feature type="domain" description="Ketoreductase" evidence="4">
    <location>
        <begin position="6"/>
        <end position="190"/>
    </location>
</feature>
<evidence type="ECO:0000313" key="6">
    <source>
        <dbReference type="Proteomes" id="UP000292685"/>
    </source>
</evidence>
<dbReference type="OrthoDB" id="151996at2"/>
<dbReference type="Proteomes" id="UP000292685">
    <property type="component" value="Unassembled WGS sequence"/>
</dbReference>
<dbReference type="InterPro" id="IPR036291">
    <property type="entry name" value="NAD(P)-bd_dom_sf"/>
</dbReference>
<dbReference type="PRINTS" id="PR00081">
    <property type="entry name" value="GDHRDH"/>
</dbReference>
<dbReference type="PROSITE" id="PS00061">
    <property type="entry name" value="ADH_SHORT"/>
    <property type="match status" value="1"/>
</dbReference>
<evidence type="ECO:0000256" key="2">
    <source>
        <dbReference type="ARBA" id="ARBA00023002"/>
    </source>
</evidence>
<dbReference type="Gene3D" id="3.40.50.720">
    <property type="entry name" value="NAD(P)-binding Rossmann-like Domain"/>
    <property type="match status" value="1"/>
</dbReference>
<reference evidence="5 6" key="1">
    <citation type="submission" date="2019-02" db="EMBL/GenBank/DDBJ databases">
        <title>Sequencing the genomes of 1000 actinobacteria strains.</title>
        <authorList>
            <person name="Klenk H.-P."/>
        </authorList>
    </citation>
    <scope>NUCLEOTIDE SEQUENCE [LARGE SCALE GENOMIC DNA]</scope>
    <source>
        <strain evidence="5 6">DSM 17364</strain>
    </source>
</reference>
<evidence type="ECO:0000256" key="1">
    <source>
        <dbReference type="ARBA" id="ARBA00006484"/>
    </source>
</evidence>
<accession>A0A4Q8ADC1</accession>
<dbReference type="EMBL" id="SHLA01000001">
    <property type="protein sequence ID" value="RZU62227.1"/>
    <property type="molecule type" value="Genomic_DNA"/>
</dbReference>
<dbReference type="PANTHER" id="PTHR44196">
    <property type="entry name" value="DEHYDROGENASE/REDUCTASE SDR FAMILY MEMBER 7B"/>
    <property type="match status" value="1"/>
</dbReference>
<proteinExistence type="inferred from homology"/>
<evidence type="ECO:0000259" key="4">
    <source>
        <dbReference type="SMART" id="SM00822"/>
    </source>
</evidence>